<keyword evidence="1" id="KW-0378">Hydrolase</keyword>
<gene>
    <name evidence="1" type="ORF">2019VC1_30</name>
</gene>
<evidence type="ECO:0000313" key="1">
    <source>
        <dbReference type="EMBL" id="QJT70635.1"/>
    </source>
</evidence>
<proteinExistence type="predicted"/>
<dbReference type="Pfam" id="PF13148">
    <property type="entry name" value="DUF3987"/>
    <property type="match status" value="1"/>
</dbReference>
<keyword evidence="1" id="KW-0067">ATP-binding</keyword>
<sequence length="345" mass="38931">MKLSASTSNARKSEKGMVHNIMTEESVVLKPSRGAMRVLNIARQELEPDLADGGKYSHTMLRGALGKMDKQVIRIASVLHVKLSASTSNARKSEKGMVHNIMTEESVVLKPSRGAMRVLNIARQELEPDLADGGKYSHTMLRGALGKMDKQVIRIASVLHVIRNWFNEEGTPTKSREIEMETMQEALVIFGELSKTYINAANASGYAGDEAEMSKLIEIIIKLAKQNKGITNSRAIYESARKVRPFVGQAGVMKRIEEKLIPMLEDRHYVCNVGKFIYINPCLMGLKMFLLDLYRFCESRESFNRRELAKYVFKHRECVRLASNAGFRPAILHQVLVKSFWLEVL</sequence>
<protein>
    <submittedName>
        <fullName evidence="1">Helicase</fullName>
    </submittedName>
</protein>
<accession>A0A6M5CB08</accession>
<organism evidence="1">
    <name type="scientific">Vibrio phage Vc1</name>
    <dbReference type="NCBI Taxonomy" id="1480731"/>
    <lineage>
        <taxon>Viruses</taxon>
        <taxon>Duplodnaviria</taxon>
        <taxon>Heunggongvirae</taxon>
        <taxon>Uroviricota</taxon>
        <taxon>Caudoviricetes</taxon>
        <taxon>Drexlerviridae</taxon>
        <taxon>Jhansiroadvirus</taxon>
        <taxon>Jhansiroadvirus gwaliVC1</taxon>
    </lineage>
</organism>
<dbReference type="EMBL" id="MT360682">
    <property type="protein sequence ID" value="QJT70635.1"/>
    <property type="molecule type" value="Genomic_DNA"/>
</dbReference>
<name>A0A6M5CB08_9CAUD</name>
<reference evidence="1" key="1">
    <citation type="submission" date="2020-04" db="EMBL/GenBank/DDBJ databases">
        <authorList>
            <person name="Kumar P."/>
            <person name="Meghvansi M.K."/>
            <person name="Kamboj D.V."/>
        </authorList>
    </citation>
    <scope>NUCLEOTIDE SEQUENCE [LARGE SCALE GENOMIC DNA]</scope>
</reference>
<keyword evidence="1" id="KW-0347">Helicase</keyword>
<keyword evidence="1" id="KW-0547">Nucleotide-binding</keyword>
<dbReference type="InterPro" id="IPR025048">
    <property type="entry name" value="DUF3987"/>
</dbReference>
<dbReference type="GO" id="GO:0004386">
    <property type="term" value="F:helicase activity"/>
    <property type="evidence" value="ECO:0007669"/>
    <property type="project" value="UniProtKB-KW"/>
</dbReference>